<evidence type="ECO:0000313" key="1">
    <source>
        <dbReference type="EMBL" id="KAJ9650828.1"/>
    </source>
</evidence>
<accession>A0ACC2ZTK6</accession>
<protein>
    <submittedName>
        <fullName evidence="1">Uncharacterized protein</fullName>
    </submittedName>
</protein>
<dbReference type="EMBL" id="JAPDRQ010000304">
    <property type="protein sequence ID" value="KAJ9650828.1"/>
    <property type="molecule type" value="Genomic_DNA"/>
</dbReference>
<sequence length="574" mass="63912">MNTNGTAQDFLQASPLYSKGLLYLDASELILGPILGLVAQGLLRRFEPRSVSGFATIPAAIFLLPYTLFSYTLIQSATTLLTFLLVLASSILYYRLLANSHPLHHIPGPVIARSTQLYQLYQLYLGRPRVSQQRLHEQYGPVVRIGPNEVSICDASMLQPVFGGKPWQKGTAYSFTASGGASTSETALSSIRDHDEHKARRRIWDRAFSISALKNYQPFIALRVQQLCDQFDNIAIKGETVDLQEWIHYLVFDVMTDLAWGGGGDATLRGRDPDGAIASLRYSLHLAGLTKALPWFAKILIQLPSVERQTREFKRFAKYMFETRAAAGTSNEGKMTRETDVFYHLLGEGSPEGGQLSIGALQADSRQVVTGGADTTVSAITYLFYCLLCSLTHYKKLQAALDGLPKDTNGYFSYDDLAKLPFLEACISEAMRLQPPIPYQNQRIVPDGGVTVSGVFIPGGTNTRTAIYALSRSEDNFTDPDSFKPERWLASERKANEAFNAKASLPFLTGPYHCVGRNFAWQEMRYTIATLVSRYDMRLAEKGFDSLAFEELVQDRSVLEIEGELKVVITRRKT</sequence>
<dbReference type="Proteomes" id="UP001172386">
    <property type="component" value="Unassembled WGS sequence"/>
</dbReference>
<proteinExistence type="predicted"/>
<gene>
    <name evidence="1" type="ORF">H2198_009876</name>
</gene>
<name>A0ACC2ZTK6_9EURO</name>
<evidence type="ECO:0000313" key="2">
    <source>
        <dbReference type="Proteomes" id="UP001172386"/>
    </source>
</evidence>
<reference evidence="1" key="1">
    <citation type="submission" date="2022-10" db="EMBL/GenBank/DDBJ databases">
        <title>Culturing micro-colonial fungi from biological soil crusts in the Mojave desert and describing Neophaeococcomyces mojavensis, and introducing the new genera and species Taxawa tesnikishii.</title>
        <authorList>
            <person name="Kurbessoian T."/>
            <person name="Stajich J.E."/>
        </authorList>
    </citation>
    <scope>NUCLEOTIDE SEQUENCE</scope>
    <source>
        <strain evidence="1">JES_112</strain>
    </source>
</reference>
<comment type="caution">
    <text evidence="1">The sequence shown here is derived from an EMBL/GenBank/DDBJ whole genome shotgun (WGS) entry which is preliminary data.</text>
</comment>
<organism evidence="1 2">
    <name type="scientific">Neophaeococcomyces mojaviensis</name>
    <dbReference type="NCBI Taxonomy" id="3383035"/>
    <lineage>
        <taxon>Eukaryota</taxon>
        <taxon>Fungi</taxon>
        <taxon>Dikarya</taxon>
        <taxon>Ascomycota</taxon>
        <taxon>Pezizomycotina</taxon>
        <taxon>Eurotiomycetes</taxon>
        <taxon>Chaetothyriomycetidae</taxon>
        <taxon>Chaetothyriales</taxon>
        <taxon>Chaetothyriales incertae sedis</taxon>
        <taxon>Neophaeococcomyces</taxon>
    </lineage>
</organism>
<keyword evidence="2" id="KW-1185">Reference proteome</keyword>